<proteinExistence type="predicted"/>
<evidence type="ECO:0000313" key="1">
    <source>
        <dbReference type="EMBL" id="QIS01815.1"/>
    </source>
</evidence>
<dbReference type="EMBL" id="CP046171">
    <property type="protein sequence ID" value="QIS01815.1"/>
    <property type="molecule type" value="Genomic_DNA"/>
</dbReference>
<name>A0A6G9XLM8_NOCBR</name>
<accession>A0A6G9XLM8</accession>
<dbReference type="RefSeq" id="WP_167460923.1">
    <property type="nucleotide sequence ID" value="NZ_CP046171.1"/>
</dbReference>
<reference evidence="1 2" key="1">
    <citation type="journal article" date="2019" name="ACS Chem. Biol.">
        <title>Identification and Mobilization of a Cryptic Antibiotic Biosynthesis Gene Locus from a Human-Pathogenic Nocardia Isolate.</title>
        <authorList>
            <person name="Herisse M."/>
            <person name="Ishida K."/>
            <person name="Porter J.L."/>
            <person name="Howden B."/>
            <person name="Hertweck C."/>
            <person name="Stinear T.P."/>
            <person name="Pidot S.J."/>
        </authorList>
    </citation>
    <scope>NUCLEOTIDE SEQUENCE [LARGE SCALE GENOMIC DNA]</scope>
    <source>
        <strain evidence="1 2">AUSMDU00024985</strain>
    </source>
</reference>
<evidence type="ECO:0000313" key="2">
    <source>
        <dbReference type="Proteomes" id="UP000501705"/>
    </source>
</evidence>
<gene>
    <name evidence="1" type="ORF">F5X71_05345</name>
</gene>
<sequence>MGSQQTDRAVHQLRGDMYGLYELTGEVKDRAIKCDRTLRDIHLRVGRLGRTSGRQFGLLLAAHRAHERHLHRVESQLQALTAELPPRPGELTKFETLTPLPAQLTKIESRLKPLAKLRGHVSRLGTQLARVESQLGDLAALVGQAGKAEIRHNDRTALPEQLAQLERRLDALMKLPEHVEAEPGTRASLPAQLARVESQLEDLAVLPGHAEQFQAQLDTLAPLPAQVAQVETELGDITELARQVEAKVGELAELAVRVDESAGLSARLDRFEAGVNRLQGQVIQVEGVVRQNSRTLDTIVELLRRRQPKTRREELEPPF</sequence>
<dbReference type="AlphaFoldDB" id="A0A6G9XLM8"/>
<organism evidence="1 2">
    <name type="scientific">Nocardia brasiliensis</name>
    <dbReference type="NCBI Taxonomy" id="37326"/>
    <lineage>
        <taxon>Bacteria</taxon>
        <taxon>Bacillati</taxon>
        <taxon>Actinomycetota</taxon>
        <taxon>Actinomycetes</taxon>
        <taxon>Mycobacteriales</taxon>
        <taxon>Nocardiaceae</taxon>
        <taxon>Nocardia</taxon>
    </lineage>
</organism>
<dbReference type="Proteomes" id="UP000501705">
    <property type="component" value="Chromosome"/>
</dbReference>
<dbReference type="Gene3D" id="1.10.287.1490">
    <property type="match status" value="1"/>
</dbReference>
<protein>
    <submittedName>
        <fullName evidence="1">Uncharacterized protein</fullName>
    </submittedName>
</protein>